<dbReference type="InterPro" id="IPR000524">
    <property type="entry name" value="Tscrpt_reg_HTH_GntR"/>
</dbReference>
<dbReference type="InterPro" id="IPR004839">
    <property type="entry name" value="Aminotransferase_I/II_large"/>
</dbReference>
<dbReference type="InterPro" id="IPR051446">
    <property type="entry name" value="HTH_trans_reg/aminotransferase"/>
</dbReference>
<dbReference type="RefSeq" id="WP_013918568.1">
    <property type="nucleotide sequence ID" value="NC_015690.1"/>
</dbReference>
<dbReference type="Pfam" id="PF00392">
    <property type="entry name" value="GntR"/>
    <property type="match status" value="1"/>
</dbReference>
<dbReference type="CDD" id="cd00609">
    <property type="entry name" value="AAT_like"/>
    <property type="match status" value="1"/>
</dbReference>
<dbReference type="KEGG" id="pms:KNP414_04890"/>
<evidence type="ECO:0000313" key="10">
    <source>
        <dbReference type="EMBL" id="AEI43415.1"/>
    </source>
</evidence>
<dbReference type="Proteomes" id="UP000006620">
    <property type="component" value="Chromosome"/>
</dbReference>
<dbReference type="FunFam" id="3.40.640.10:FF:000023">
    <property type="entry name" value="Transcriptional regulator, GntR family"/>
    <property type="match status" value="1"/>
</dbReference>
<dbReference type="EMBL" id="CP002869">
    <property type="protein sequence ID" value="AEI43415.1"/>
    <property type="molecule type" value="Genomic_DNA"/>
</dbReference>
<reference evidence="11" key="1">
    <citation type="submission" date="2011-06" db="EMBL/GenBank/DDBJ databases">
        <title>Complete genome sequence of Paenibacillus mucilaginosus KNP414.</title>
        <authorList>
            <person name="Wang J."/>
            <person name="Hu S."/>
            <person name="Hu X."/>
            <person name="Zhang B."/>
            <person name="Dong D."/>
            <person name="Zhang S."/>
            <person name="Zhao K."/>
            <person name="Wu D."/>
        </authorList>
    </citation>
    <scope>NUCLEOTIDE SEQUENCE [LARGE SCALE GENOMIC DNA]</scope>
    <source>
        <strain evidence="11">KNP414</strain>
    </source>
</reference>
<dbReference type="PRINTS" id="PR00035">
    <property type="entry name" value="HTHGNTR"/>
</dbReference>
<evidence type="ECO:0000256" key="2">
    <source>
        <dbReference type="ARBA" id="ARBA00005384"/>
    </source>
</evidence>
<proteinExistence type="inferred from homology"/>
<dbReference type="PATRIC" id="fig|1036673.3.peg.4506"/>
<evidence type="ECO:0000256" key="4">
    <source>
        <dbReference type="ARBA" id="ARBA00022679"/>
    </source>
</evidence>
<dbReference type="CDD" id="cd07377">
    <property type="entry name" value="WHTH_GntR"/>
    <property type="match status" value="1"/>
</dbReference>
<evidence type="ECO:0000256" key="7">
    <source>
        <dbReference type="ARBA" id="ARBA00023125"/>
    </source>
</evidence>
<keyword evidence="5" id="KW-0663">Pyridoxal phosphate</keyword>
<evidence type="ECO:0000256" key="8">
    <source>
        <dbReference type="ARBA" id="ARBA00023163"/>
    </source>
</evidence>
<dbReference type="GO" id="GO:0008483">
    <property type="term" value="F:transaminase activity"/>
    <property type="evidence" value="ECO:0007669"/>
    <property type="project" value="UniProtKB-KW"/>
</dbReference>
<dbReference type="Gene3D" id="3.90.1150.10">
    <property type="entry name" value="Aspartate Aminotransferase, domain 1"/>
    <property type="match status" value="1"/>
</dbReference>
<organism evidence="10 11">
    <name type="scientific">Paenibacillus mucilaginosus (strain KNP414)</name>
    <dbReference type="NCBI Taxonomy" id="1036673"/>
    <lineage>
        <taxon>Bacteria</taxon>
        <taxon>Bacillati</taxon>
        <taxon>Bacillota</taxon>
        <taxon>Bacilli</taxon>
        <taxon>Bacillales</taxon>
        <taxon>Paenibacillaceae</taxon>
        <taxon>Paenibacillus</taxon>
    </lineage>
</organism>
<dbReference type="InterPro" id="IPR036388">
    <property type="entry name" value="WH-like_DNA-bd_sf"/>
</dbReference>
<sequence length="478" mass="53149">MWKPDRSSKTPMYLQIADYVERSISLGEYPPGSFLPSERRLAERIGVNRSTVVQAYEELRAKGIVESSVGSGTMVSREVWGIRPGLSPDWRHYVQGGTFARSLPYLRRIREVLQDRPSIINMASGELSADLFPNEQIIQVMKEVPFEAHLGYDDPQGYYPLRETLAGFMRRELGIHTTESSILITSGSQQSLFLILQCLLAPGDAVAVEDPSYCGSLAMFQSAGIRTFPLPVREDGIDPRDVETLFKEHRIRMVFLNPNYQNPTGTTLHPDKRRPLLNLAAELGIPIVEDDPFSLTDFEGNPPPSLKSIDEHGTVLYIGSLSKIAASGLRIGWLIAPSTVVQRLADARQQIDFGLSIIPQWTANAFMRSGKFGEHLSSLQQALAHKQDLLIRSLERELGDEVRFSAARGGLSLWCGLRRPVDDLKLLEEAVKRGVVYTPGAVYGSVPGHIRLSFARPPASRIEEGIFGLAQALRFLQV</sequence>
<dbReference type="Gene3D" id="3.40.640.10">
    <property type="entry name" value="Type I PLP-dependent aspartate aminotransferase-like (Major domain)"/>
    <property type="match status" value="1"/>
</dbReference>
<protein>
    <submittedName>
        <fullName evidence="10">Probable transcriptional regulator</fullName>
    </submittedName>
</protein>
<dbReference type="AlphaFoldDB" id="F8FJT4"/>
<comment type="similarity">
    <text evidence="2">In the C-terminal section; belongs to the class-I pyridoxal-phosphate-dependent aminotransferase family.</text>
</comment>
<dbReference type="InterPro" id="IPR015421">
    <property type="entry name" value="PyrdxlP-dep_Trfase_major"/>
</dbReference>
<keyword evidence="3" id="KW-0032">Aminotransferase</keyword>
<dbReference type="SMART" id="SM00345">
    <property type="entry name" value="HTH_GNTR"/>
    <property type="match status" value="1"/>
</dbReference>
<evidence type="ECO:0000313" key="11">
    <source>
        <dbReference type="Proteomes" id="UP000006620"/>
    </source>
</evidence>
<dbReference type="GO" id="GO:0030170">
    <property type="term" value="F:pyridoxal phosphate binding"/>
    <property type="evidence" value="ECO:0007669"/>
    <property type="project" value="InterPro"/>
</dbReference>
<dbReference type="SUPFAM" id="SSF53383">
    <property type="entry name" value="PLP-dependent transferases"/>
    <property type="match status" value="1"/>
</dbReference>
<dbReference type="PANTHER" id="PTHR46577:SF2">
    <property type="entry name" value="TRANSCRIPTIONAL REGULATORY PROTEIN"/>
    <property type="match status" value="1"/>
</dbReference>
<reference evidence="10 11" key="2">
    <citation type="journal article" date="2013" name="Genome Announc.">
        <title>Genome Sequence of Growth-Improving Paenibacillus mucilaginosus Strain KNP414.</title>
        <authorList>
            <person name="Lu J.J."/>
            <person name="Wang J.F."/>
            <person name="Hu X.F."/>
        </authorList>
    </citation>
    <scope>NUCLEOTIDE SEQUENCE [LARGE SCALE GENOMIC DNA]</scope>
    <source>
        <strain evidence="10 11">KNP414</strain>
    </source>
</reference>
<dbReference type="HOGENOM" id="CLU_017584_0_0_9"/>
<keyword evidence="7" id="KW-0238">DNA-binding</keyword>
<evidence type="ECO:0000256" key="3">
    <source>
        <dbReference type="ARBA" id="ARBA00022576"/>
    </source>
</evidence>
<dbReference type="PROSITE" id="PS50949">
    <property type="entry name" value="HTH_GNTR"/>
    <property type="match status" value="1"/>
</dbReference>
<comment type="cofactor">
    <cofactor evidence="1">
        <name>pyridoxal 5'-phosphate</name>
        <dbReference type="ChEBI" id="CHEBI:597326"/>
    </cofactor>
</comment>
<keyword evidence="4" id="KW-0808">Transferase</keyword>
<dbReference type="InterPro" id="IPR015422">
    <property type="entry name" value="PyrdxlP-dep_Trfase_small"/>
</dbReference>
<dbReference type="InterPro" id="IPR015424">
    <property type="entry name" value="PyrdxlP-dep_Trfase"/>
</dbReference>
<evidence type="ECO:0000259" key="9">
    <source>
        <dbReference type="PROSITE" id="PS50949"/>
    </source>
</evidence>
<dbReference type="PANTHER" id="PTHR46577">
    <property type="entry name" value="HTH-TYPE TRANSCRIPTIONAL REGULATORY PROTEIN GABR"/>
    <property type="match status" value="1"/>
</dbReference>
<accession>F8FJT4</accession>
<dbReference type="Gene3D" id="1.10.10.10">
    <property type="entry name" value="Winged helix-like DNA-binding domain superfamily/Winged helix DNA-binding domain"/>
    <property type="match status" value="1"/>
</dbReference>
<dbReference type="SUPFAM" id="SSF46785">
    <property type="entry name" value="Winged helix' DNA-binding domain"/>
    <property type="match status" value="1"/>
</dbReference>
<evidence type="ECO:0000256" key="1">
    <source>
        <dbReference type="ARBA" id="ARBA00001933"/>
    </source>
</evidence>
<evidence type="ECO:0000256" key="5">
    <source>
        <dbReference type="ARBA" id="ARBA00022898"/>
    </source>
</evidence>
<keyword evidence="6" id="KW-0805">Transcription regulation</keyword>
<dbReference type="GO" id="GO:0003700">
    <property type="term" value="F:DNA-binding transcription factor activity"/>
    <property type="evidence" value="ECO:0007669"/>
    <property type="project" value="InterPro"/>
</dbReference>
<dbReference type="GO" id="GO:0003677">
    <property type="term" value="F:DNA binding"/>
    <property type="evidence" value="ECO:0007669"/>
    <property type="project" value="UniProtKB-KW"/>
</dbReference>
<gene>
    <name evidence="10" type="ordered locus">KNP414_04890</name>
</gene>
<evidence type="ECO:0000256" key="6">
    <source>
        <dbReference type="ARBA" id="ARBA00023015"/>
    </source>
</evidence>
<name>F8FJT4_PAEMK</name>
<feature type="domain" description="HTH gntR-type" evidence="9">
    <location>
        <begin position="10"/>
        <end position="78"/>
    </location>
</feature>
<dbReference type="InterPro" id="IPR036390">
    <property type="entry name" value="WH_DNA-bd_sf"/>
</dbReference>
<keyword evidence="8" id="KW-0804">Transcription</keyword>
<dbReference type="Pfam" id="PF00155">
    <property type="entry name" value="Aminotran_1_2"/>
    <property type="match status" value="1"/>
</dbReference>